<sequence length="77" mass="7443">MRLTVLALAMLPMAATAQNTTSPAPTAPVAQAQTCPAGTAWDAGAGACAALSQSVTPVEGFGGPSGCSHSAAREVTS</sequence>
<evidence type="ECO:0000256" key="1">
    <source>
        <dbReference type="SAM" id="SignalP"/>
    </source>
</evidence>
<keyword evidence="1" id="KW-0732">Signal</keyword>
<dbReference type="EMBL" id="CP151762">
    <property type="protein sequence ID" value="WZU63914.1"/>
    <property type="molecule type" value="Genomic_DNA"/>
</dbReference>
<evidence type="ECO:0000313" key="3">
    <source>
        <dbReference type="Proteomes" id="UP001451782"/>
    </source>
</evidence>
<evidence type="ECO:0008006" key="4">
    <source>
        <dbReference type="Google" id="ProtNLM"/>
    </source>
</evidence>
<dbReference type="KEGG" id="yag:AABB28_00895"/>
<organism evidence="2 3">
    <name type="scientific">Yoonia algicola</name>
    <dbReference type="NCBI Taxonomy" id="3137368"/>
    <lineage>
        <taxon>Bacteria</taxon>
        <taxon>Pseudomonadati</taxon>
        <taxon>Pseudomonadota</taxon>
        <taxon>Alphaproteobacteria</taxon>
        <taxon>Rhodobacterales</taxon>
        <taxon>Paracoccaceae</taxon>
        <taxon>Yoonia</taxon>
    </lineage>
</organism>
<accession>A0AAN0NIS1</accession>
<dbReference type="AlphaFoldDB" id="A0AAN0NIS1"/>
<feature type="signal peptide" evidence="1">
    <location>
        <begin position="1"/>
        <end position="17"/>
    </location>
</feature>
<protein>
    <recommendedName>
        <fullName evidence="4">Adenylosuccinate lyase</fullName>
    </recommendedName>
</protein>
<gene>
    <name evidence="2" type="ORF">AABB28_00895</name>
</gene>
<proteinExistence type="predicted"/>
<reference evidence="2 3" key="1">
    <citation type="submission" date="2024-04" db="EMBL/GenBank/DDBJ databases">
        <title>Phylogenomic analyses of a clade within the roseobacter group suggest taxonomic reassignments of species of the genera Aestuariivita, Citreicella, Loktanella, Nautella, Pelagibaca, Ruegeria, Thalassobius, Thiobacimonas and Tropicibacter, and the proposal o.</title>
        <authorList>
            <person name="Jeon C.O."/>
        </authorList>
    </citation>
    <scope>NUCLEOTIDE SEQUENCE [LARGE SCALE GENOMIC DNA]</scope>
    <source>
        <strain evidence="2 3">G8-12</strain>
    </source>
</reference>
<keyword evidence="3" id="KW-1185">Reference proteome</keyword>
<feature type="chain" id="PRO_5042962188" description="Adenylosuccinate lyase" evidence="1">
    <location>
        <begin position="18"/>
        <end position="77"/>
    </location>
</feature>
<name>A0AAN0NIS1_9RHOB</name>
<dbReference type="Proteomes" id="UP001451782">
    <property type="component" value="Chromosome"/>
</dbReference>
<evidence type="ECO:0000313" key="2">
    <source>
        <dbReference type="EMBL" id="WZU63914.1"/>
    </source>
</evidence>
<dbReference type="RefSeq" id="WP_342070287.1">
    <property type="nucleotide sequence ID" value="NZ_CP151762.1"/>
</dbReference>